<dbReference type="VEuPathDB" id="MicrosporidiaDB:AEWR_080510"/>
<dbReference type="EMBL" id="KC513605">
    <property type="protein sequence ID" value="AGE95094.1"/>
    <property type="molecule type" value="Genomic_DNA"/>
</dbReference>
<feature type="transmembrane region" description="Helical" evidence="1">
    <location>
        <begin position="159"/>
        <end position="176"/>
    </location>
</feature>
<evidence type="ECO:0000256" key="1">
    <source>
        <dbReference type="SAM" id="Phobius"/>
    </source>
</evidence>
<feature type="transmembrane region" description="Helical" evidence="1">
    <location>
        <begin position="82"/>
        <end position="108"/>
    </location>
</feature>
<keyword evidence="1" id="KW-0472">Membrane</keyword>
<evidence type="ECO:0000313" key="2">
    <source>
        <dbReference type="EMBL" id="AGE95094.1"/>
    </source>
</evidence>
<name>M1JI71_ENCCN</name>
<keyword evidence="1" id="KW-0812">Transmembrane</keyword>
<dbReference type="VEuPathDB" id="MicrosporidiaDB:AEWD_080460"/>
<reference evidence="2" key="1">
    <citation type="journal article" date="2013" name="Eukaryot. Cell">
        <title>Extremely Reduced Levels of Heterozygosity in the Vertebrate Pathogen Encephalitozoon cuniculi.</title>
        <authorList>
            <person name="Selman M."/>
            <person name="Sak B."/>
            <person name="Kvac M."/>
            <person name="Farinelli L."/>
            <person name="Weiss L.M."/>
            <person name="Corradi N."/>
        </authorList>
    </citation>
    <scope>NUCLEOTIDE SEQUENCE</scope>
</reference>
<sequence length="290" mass="31650">MSKMDKLARFEKFDLFFAAIACICGILKVVEMGKEGYPTLGTVSKNGMAVLAVLVALGFLLKYADQMCRRITSHSFSEKGGFLNPCVILSVIEFFMMLICIKAMLFYPAEIPGVDDSSQMEPPISSKFGLFGAIFMPYIFAECIRLLLANKNSRRDRVILGILVLGCLAMAGLAYIEHKGKGNFISAGILGVGLSMLLSRLALVDEDEEDTLLDPSAEGGNVWMYLAMFASFTLVLILLARSHRILFNNLSFLDSLKSFTFLGRKVSQMASEDTPKGSLSQQEGEGGGGI</sequence>
<dbReference type="VEuPathDB" id="MicrosporidiaDB:ECU08_0540"/>
<dbReference type="VEuPathDB" id="MicrosporidiaDB:M970_080510"/>
<accession>M1JI71</accession>
<feature type="transmembrane region" description="Helical" evidence="1">
    <location>
        <begin position="128"/>
        <end position="147"/>
    </location>
</feature>
<gene>
    <name evidence="2" type="ORF">ECU08_0540</name>
</gene>
<proteinExistence type="predicted"/>
<feature type="transmembrane region" description="Helical" evidence="1">
    <location>
        <begin position="12"/>
        <end position="30"/>
    </location>
</feature>
<protein>
    <submittedName>
        <fullName evidence="2">Uncharacterized protein</fullName>
    </submittedName>
</protein>
<keyword evidence="1" id="KW-1133">Transmembrane helix</keyword>
<dbReference type="VEuPathDB" id="MicrosporidiaDB:AEWQ_080500"/>
<dbReference type="AlphaFoldDB" id="M1JI71"/>
<feature type="transmembrane region" description="Helical" evidence="1">
    <location>
        <begin position="222"/>
        <end position="240"/>
    </location>
</feature>
<feature type="transmembrane region" description="Helical" evidence="1">
    <location>
        <begin position="42"/>
        <end position="61"/>
    </location>
</feature>
<organism evidence="2">
    <name type="scientific">Encephalitozoon cuniculi</name>
    <name type="common">Microsporidian parasite</name>
    <dbReference type="NCBI Taxonomy" id="6035"/>
    <lineage>
        <taxon>Eukaryota</taxon>
        <taxon>Fungi</taxon>
        <taxon>Fungi incertae sedis</taxon>
        <taxon>Microsporidia</taxon>
        <taxon>Unikaryonidae</taxon>
        <taxon>Encephalitozoon</taxon>
    </lineage>
</organism>